<dbReference type="AlphaFoldDB" id="A0A8G2IVQ7"/>
<evidence type="ECO:0000313" key="9">
    <source>
        <dbReference type="EMBL" id="TBX86620.1"/>
    </source>
</evidence>
<evidence type="ECO:0000256" key="2">
    <source>
        <dbReference type="ARBA" id="ARBA00022448"/>
    </source>
</evidence>
<dbReference type="GO" id="GO:0055085">
    <property type="term" value="P:transmembrane transport"/>
    <property type="evidence" value="ECO:0007669"/>
    <property type="project" value="InterPro"/>
</dbReference>
<dbReference type="InterPro" id="IPR035906">
    <property type="entry name" value="MetI-like_sf"/>
</dbReference>
<accession>A0A8G2IVQ7</accession>
<dbReference type="InterPro" id="IPR000515">
    <property type="entry name" value="MetI-like"/>
</dbReference>
<keyword evidence="2 7" id="KW-0813">Transport</keyword>
<dbReference type="RefSeq" id="WP_018493439.1">
    <property type="nucleotide sequence ID" value="NZ_SJLU01000022.1"/>
</dbReference>
<dbReference type="PANTHER" id="PTHR43005:SF2">
    <property type="entry name" value="INTEGRAL MEMBRANE SUGAR TRANSPORT PROTEIN"/>
    <property type="match status" value="1"/>
</dbReference>
<comment type="similarity">
    <text evidence="7">Belongs to the binding-protein-dependent transport system permease family.</text>
</comment>
<keyword evidence="4 7" id="KW-0812">Transmembrane</keyword>
<dbReference type="GO" id="GO:0005886">
    <property type="term" value="C:plasma membrane"/>
    <property type="evidence" value="ECO:0007669"/>
    <property type="project" value="UniProtKB-SubCell"/>
</dbReference>
<organism evidence="9 10">
    <name type="scientific">Rhizobium leguminosarum bv. viciae</name>
    <dbReference type="NCBI Taxonomy" id="387"/>
    <lineage>
        <taxon>Bacteria</taxon>
        <taxon>Pseudomonadati</taxon>
        <taxon>Pseudomonadota</taxon>
        <taxon>Alphaproteobacteria</taxon>
        <taxon>Hyphomicrobiales</taxon>
        <taxon>Rhizobiaceae</taxon>
        <taxon>Rhizobium/Agrobacterium group</taxon>
        <taxon>Rhizobium</taxon>
    </lineage>
</organism>
<keyword evidence="5 7" id="KW-1133">Transmembrane helix</keyword>
<feature type="transmembrane region" description="Helical" evidence="7">
    <location>
        <begin position="131"/>
        <end position="148"/>
    </location>
</feature>
<dbReference type="PROSITE" id="PS50928">
    <property type="entry name" value="ABC_TM1"/>
    <property type="match status" value="1"/>
</dbReference>
<dbReference type="Gene3D" id="1.10.3720.10">
    <property type="entry name" value="MetI-like"/>
    <property type="match status" value="1"/>
</dbReference>
<reference evidence="9 10" key="1">
    <citation type="submission" date="2019-02" db="EMBL/GenBank/DDBJ databases">
        <title>The competitiveness to form nodules shapes the capacities of Rhizobium leguminosarum sv viciae communities to promote symbiosis with specific hosts.</title>
        <authorList>
            <person name="Boivin S."/>
            <person name="Lepetit M."/>
        </authorList>
    </citation>
    <scope>NUCLEOTIDE SEQUENCE [LARGE SCALE GENOMIC DNA]</scope>
    <source>
        <strain evidence="9 10">SPF4F3</strain>
    </source>
</reference>
<comment type="caution">
    <text evidence="9">The sequence shown here is derived from an EMBL/GenBank/DDBJ whole genome shotgun (WGS) entry which is preliminary data.</text>
</comment>
<evidence type="ECO:0000256" key="6">
    <source>
        <dbReference type="ARBA" id="ARBA00023136"/>
    </source>
</evidence>
<keyword evidence="3" id="KW-1003">Cell membrane</keyword>
<feature type="transmembrane region" description="Helical" evidence="7">
    <location>
        <begin position="289"/>
        <end position="310"/>
    </location>
</feature>
<dbReference type="EMBL" id="SJLU01000022">
    <property type="protein sequence ID" value="TBX86620.1"/>
    <property type="molecule type" value="Genomic_DNA"/>
</dbReference>
<keyword evidence="6 7" id="KW-0472">Membrane</keyword>
<gene>
    <name evidence="9" type="ORF">E0H31_31010</name>
</gene>
<evidence type="ECO:0000256" key="4">
    <source>
        <dbReference type="ARBA" id="ARBA00022692"/>
    </source>
</evidence>
<proteinExistence type="inferred from homology"/>
<evidence type="ECO:0000256" key="3">
    <source>
        <dbReference type="ARBA" id="ARBA00022475"/>
    </source>
</evidence>
<evidence type="ECO:0000256" key="1">
    <source>
        <dbReference type="ARBA" id="ARBA00004651"/>
    </source>
</evidence>
<feature type="transmembrane region" description="Helical" evidence="7">
    <location>
        <begin position="178"/>
        <end position="203"/>
    </location>
</feature>
<dbReference type="PANTHER" id="PTHR43005">
    <property type="entry name" value="BLR7065 PROTEIN"/>
    <property type="match status" value="1"/>
</dbReference>
<evidence type="ECO:0000256" key="5">
    <source>
        <dbReference type="ARBA" id="ARBA00022989"/>
    </source>
</evidence>
<evidence type="ECO:0000313" key="10">
    <source>
        <dbReference type="Proteomes" id="UP000291866"/>
    </source>
</evidence>
<dbReference type="SUPFAM" id="SSF161098">
    <property type="entry name" value="MetI-like"/>
    <property type="match status" value="1"/>
</dbReference>
<protein>
    <submittedName>
        <fullName evidence="9">Sugar ABC transporter permease</fullName>
    </submittedName>
</protein>
<name>A0A8G2IVQ7_RHILV</name>
<sequence>MRKRADDNLAGPRMSLIHLSQGLNASQRISFQMPKWLLIVPCIGLLFIWTTFPLLTTIYYSFQRYNLLNPMVTGSAGVENYTYLFTDPALYVAIANTLILVGSVVFVTIVVGTLLAVLFDQEFPGRNIARVLAISPFFVMPTVAALIWKNLLMHPIYGVFASIANSVGLAPVDWFTQWPLLSVVIIVSWQWIPFAALILITAMQSLDGEQMEAARMDGARGIVAFRYIVLPFLARPIAIVVLIETIFLFSVFAEILVTTGGGPGLETTNLTYLIYIKAILEWNIGGASAAGIVSIVVANVVAFVLVATVARNFAK</sequence>
<feature type="transmembrane region" description="Helical" evidence="7">
    <location>
        <begin position="36"/>
        <end position="62"/>
    </location>
</feature>
<comment type="subcellular location">
    <subcellularLocation>
        <location evidence="1 7">Cell membrane</location>
        <topology evidence="1 7">Multi-pass membrane protein</topology>
    </subcellularLocation>
</comment>
<feature type="transmembrane region" description="Helical" evidence="7">
    <location>
        <begin position="224"/>
        <end position="253"/>
    </location>
</feature>
<feature type="domain" description="ABC transmembrane type-1" evidence="8">
    <location>
        <begin position="94"/>
        <end position="305"/>
    </location>
</feature>
<dbReference type="CDD" id="cd06261">
    <property type="entry name" value="TM_PBP2"/>
    <property type="match status" value="1"/>
</dbReference>
<feature type="transmembrane region" description="Helical" evidence="7">
    <location>
        <begin position="89"/>
        <end position="119"/>
    </location>
</feature>
<dbReference type="Pfam" id="PF00528">
    <property type="entry name" value="BPD_transp_1"/>
    <property type="match status" value="1"/>
</dbReference>
<evidence type="ECO:0000256" key="7">
    <source>
        <dbReference type="RuleBase" id="RU363032"/>
    </source>
</evidence>
<evidence type="ECO:0000259" key="8">
    <source>
        <dbReference type="PROSITE" id="PS50928"/>
    </source>
</evidence>
<dbReference type="Proteomes" id="UP000291866">
    <property type="component" value="Unassembled WGS sequence"/>
</dbReference>